<dbReference type="Gene3D" id="1.20.120.530">
    <property type="entry name" value="GntR ligand-binding domain-like"/>
    <property type="match status" value="1"/>
</dbReference>
<dbReference type="CDD" id="cd07377">
    <property type="entry name" value="WHTH_GntR"/>
    <property type="match status" value="1"/>
</dbReference>
<dbReference type="PANTHER" id="PTHR43537:SF24">
    <property type="entry name" value="GLUCONATE OPERON TRANSCRIPTIONAL REPRESSOR"/>
    <property type="match status" value="1"/>
</dbReference>
<keyword evidence="1" id="KW-0805">Transcription regulation</keyword>
<name>A0A4R4FDF0_9FIRM</name>
<dbReference type="GO" id="GO:0003700">
    <property type="term" value="F:DNA-binding transcription factor activity"/>
    <property type="evidence" value="ECO:0007669"/>
    <property type="project" value="InterPro"/>
</dbReference>
<accession>A0A4R4FDF0</accession>
<dbReference type="AlphaFoldDB" id="A0A4R4FDF0"/>
<evidence type="ECO:0000256" key="3">
    <source>
        <dbReference type="ARBA" id="ARBA00023163"/>
    </source>
</evidence>
<dbReference type="SUPFAM" id="SSF46785">
    <property type="entry name" value="Winged helix' DNA-binding domain"/>
    <property type="match status" value="1"/>
</dbReference>
<comment type="caution">
    <text evidence="5">The sequence shown here is derived from an EMBL/GenBank/DDBJ whole genome shotgun (WGS) entry which is preliminary data.</text>
</comment>
<dbReference type="PROSITE" id="PS50949">
    <property type="entry name" value="HTH_GNTR"/>
    <property type="match status" value="1"/>
</dbReference>
<protein>
    <submittedName>
        <fullName evidence="5">GntR family transcriptional regulator</fullName>
    </submittedName>
</protein>
<dbReference type="SMART" id="SM00345">
    <property type="entry name" value="HTH_GNTR"/>
    <property type="match status" value="1"/>
</dbReference>
<evidence type="ECO:0000256" key="2">
    <source>
        <dbReference type="ARBA" id="ARBA00023125"/>
    </source>
</evidence>
<dbReference type="InterPro" id="IPR008920">
    <property type="entry name" value="TF_FadR/GntR_C"/>
</dbReference>
<feature type="domain" description="HTH gntR-type" evidence="4">
    <location>
        <begin position="6"/>
        <end position="73"/>
    </location>
</feature>
<gene>
    <name evidence="5" type="ORF">E1963_11790</name>
</gene>
<dbReference type="PRINTS" id="PR00035">
    <property type="entry name" value="HTHGNTR"/>
</dbReference>
<dbReference type="RefSeq" id="WP_132278202.1">
    <property type="nucleotide sequence ID" value="NZ_JAOBST010000014.1"/>
</dbReference>
<organism evidence="5 6">
    <name type="scientific">Extibacter muris</name>
    <dbReference type="NCBI Taxonomy" id="1796622"/>
    <lineage>
        <taxon>Bacteria</taxon>
        <taxon>Bacillati</taxon>
        <taxon>Bacillota</taxon>
        <taxon>Clostridia</taxon>
        <taxon>Lachnospirales</taxon>
        <taxon>Lachnospiraceae</taxon>
        <taxon>Extibacter</taxon>
    </lineage>
</organism>
<dbReference type="InterPro" id="IPR036388">
    <property type="entry name" value="WH-like_DNA-bd_sf"/>
</dbReference>
<evidence type="ECO:0000256" key="1">
    <source>
        <dbReference type="ARBA" id="ARBA00023015"/>
    </source>
</evidence>
<keyword evidence="3" id="KW-0804">Transcription</keyword>
<dbReference type="InterPro" id="IPR011711">
    <property type="entry name" value="GntR_C"/>
</dbReference>
<keyword evidence="2" id="KW-0238">DNA-binding</keyword>
<dbReference type="EMBL" id="SMMX01000009">
    <property type="protein sequence ID" value="TDA21348.1"/>
    <property type="molecule type" value="Genomic_DNA"/>
</dbReference>
<dbReference type="GO" id="GO:0003677">
    <property type="term" value="F:DNA binding"/>
    <property type="evidence" value="ECO:0007669"/>
    <property type="project" value="UniProtKB-KW"/>
</dbReference>
<dbReference type="Gene3D" id="1.10.10.10">
    <property type="entry name" value="Winged helix-like DNA-binding domain superfamily/Winged helix DNA-binding domain"/>
    <property type="match status" value="1"/>
</dbReference>
<dbReference type="Pfam" id="PF07729">
    <property type="entry name" value="FCD"/>
    <property type="match status" value="1"/>
</dbReference>
<reference evidence="5 6" key="1">
    <citation type="journal article" date="2016" name="Nat. Microbiol.">
        <title>The Mouse Intestinal Bacterial Collection (miBC) provides host-specific insight into cultured diversity and functional potential of the gut microbiota.</title>
        <authorList>
            <person name="Lagkouvardos I."/>
            <person name="Pukall R."/>
            <person name="Abt B."/>
            <person name="Foesel B.U."/>
            <person name="Meier-Kolthoff J.P."/>
            <person name="Kumar N."/>
            <person name="Bresciani A."/>
            <person name="Martinez I."/>
            <person name="Just S."/>
            <person name="Ziegler C."/>
            <person name="Brugiroux S."/>
            <person name="Garzetti D."/>
            <person name="Wenning M."/>
            <person name="Bui T.P."/>
            <person name="Wang J."/>
            <person name="Hugenholtz F."/>
            <person name="Plugge C.M."/>
            <person name="Peterson D.A."/>
            <person name="Hornef M.W."/>
            <person name="Baines J.F."/>
            <person name="Smidt H."/>
            <person name="Walter J."/>
            <person name="Kristiansen K."/>
            <person name="Nielsen H.B."/>
            <person name="Haller D."/>
            <person name="Overmann J."/>
            <person name="Stecher B."/>
            <person name="Clavel T."/>
        </authorList>
    </citation>
    <scope>NUCLEOTIDE SEQUENCE [LARGE SCALE GENOMIC DNA]</scope>
    <source>
        <strain evidence="5 6">DSM 28560</strain>
    </source>
</reference>
<dbReference type="Pfam" id="PF00392">
    <property type="entry name" value="GntR"/>
    <property type="match status" value="1"/>
</dbReference>
<dbReference type="InterPro" id="IPR036390">
    <property type="entry name" value="WH_DNA-bd_sf"/>
</dbReference>
<dbReference type="Proteomes" id="UP000295710">
    <property type="component" value="Unassembled WGS sequence"/>
</dbReference>
<sequence length="215" mass="24993">MAEKTSSLADQAYEKIKANILNLSYPPGMSLTEAMLTKELGMSRSPVRTAIRMLQAEGLIVTDYYKSMTVKEISDKDINEIYQLRELLEGAAFKMIFTLERYEEFSYRIEEKVVRMCAAAGDVYEWEVADTAMHMEIISIFENERINKIYEMNLSELIRMGQYSIKNGMHIPKTNENLKKMVRYMRKGDYEKSFDILKADHFGIGKYSALKKNRL</sequence>
<keyword evidence="6" id="KW-1185">Reference proteome</keyword>
<dbReference type="SUPFAM" id="SSF48008">
    <property type="entry name" value="GntR ligand-binding domain-like"/>
    <property type="match status" value="1"/>
</dbReference>
<proteinExistence type="predicted"/>
<dbReference type="PANTHER" id="PTHR43537">
    <property type="entry name" value="TRANSCRIPTIONAL REGULATOR, GNTR FAMILY"/>
    <property type="match status" value="1"/>
</dbReference>
<dbReference type="InterPro" id="IPR000524">
    <property type="entry name" value="Tscrpt_reg_HTH_GntR"/>
</dbReference>
<evidence type="ECO:0000259" key="4">
    <source>
        <dbReference type="PROSITE" id="PS50949"/>
    </source>
</evidence>
<evidence type="ECO:0000313" key="5">
    <source>
        <dbReference type="EMBL" id="TDA21348.1"/>
    </source>
</evidence>
<evidence type="ECO:0000313" key="6">
    <source>
        <dbReference type="Proteomes" id="UP000295710"/>
    </source>
</evidence>